<evidence type="ECO:0000256" key="1">
    <source>
        <dbReference type="SAM" id="MobiDB-lite"/>
    </source>
</evidence>
<protein>
    <submittedName>
        <fullName evidence="2">Uncharacterized protein</fullName>
    </submittedName>
</protein>
<sequence>MRLQSNFRPSGDLRDLASGIGPAPAPANGASRRLSAALPPGGALTRAALPPGGALTRAALFATPLLALLALLPSCGGSSTATAGSVDGGLGGSGSLSIVACSLGCSPSSGGGPISCAINSIYVNQELAVEFDKPIAPASVNPLSFRVVSETGSTPSGEYLVDPSNPRRVLFRPLVTFGSDGLPKFGFSPSLSYTIEVPAAAPGALGFFITAVDGQKNVTPLKCSVVPSLSVQDVVVGPPVVKATIEELTAAGAVFDAFSSPDSVPLNARLRFEFDDVMNPATLLNTVTSTSDFIQVQVDLDGDLSDASDQLEVLGSFEIEIVQSLALKRTTVIFTPEAGFPSAGSDGDEPRRIVVSLPPTITDLGGNNLANAGTLSFTTQPGTATQEVLAATFAQGDETLDLARSSVVHDPLYEALSGGGEVLFTGRLLRGLGGGSGRLGDLLIPSGTELVLSTGPAIPTRFGPALTNGAVFEDGQLVAYDVAAQIVDGGAYPADWADNGIDGDGPGQTVATVVDGVFEFASLTIEPGARLRLVGERGARIFVRGDADIRGGVFAHGSAALDHDALVGFGGAGGSGGPGGGAGGDGGDRALVSAEFVAKGGYPHAFGSEVIVDGAVGGGRGGAQPSGADDFGAGTGGRHFPELLPGPTSTELGDFEANKTCATTQVGTPGGGGTFALAGGAPTYATPMPFDGVPVGPLLESPSASLAPVGVVQLDPDAGGSLAGGAGGGGGGMGIALSQLAAQPVTCLPIPGFDLFISIYRDASGAGGGGGGGAMQLQVGHRLDLRGVLAFAGGDGGSADGGVTTDAARTAAPGGGGSGGALLLQAFDLELAGFPGLLDVQGGEGGRNDFSGSLGGAGAPGILRLENSAWLAGALPAGVASAEPLELDEVAGSVLPFLGTEPSDPVPLDQVLALGDFAPVSAGPGATVGAQSCWLLPSPGTFETEYAGDGPGPDDLGWDLILELSGDLGGTAGQIVSYRGDPGPLGVLTGGVSLAEFLGNELATSDCGCSGSAIVVRFQGARLLGAADSPCAIDLGAAGPLLAGSLTPWLASPEELWTYWDSVLGVDSGLAAGRRPNMLRAQVLIDGDDPLAAMLGSIVELSVTVLAD</sequence>
<dbReference type="KEGG" id="pbap:Pla133_38760"/>
<accession>A0A518BPB3</accession>
<feature type="compositionally biased region" description="Low complexity" evidence="1">
    <location>
        <begin position="17"/>
        <end position="30"/>
    </location>
</feature>
<proteinExistence type="predicted"/>
<dbReference type="EMBL" id="CP036287">
    <property type="protein sequence ID" value="QDU68773.1"/>
    <property type="molecule type" value="Genomic_DNA"/>
</dbReference>
<dbReference type="RefSeq" id="WP_145068080.1">
    <property type="nucleotide sequence ID" value="NZ_CP036287.1"/>
</dbReference>
<organism evidence="2 3">
    <name type="scientific">Engelhardtia mirabilis</name>
    <dbReference type="NCBI Taxonomy" id="2528011"/>
    <lineage>
        <taxon>Bacteria</taxon>
        <taxon>Pseudomonadati</taxon>
        <taxon>Planctomycetota</taxon>
        <taxon>Planctomycetia</taxon>
        <taxon>Planctomycetia incertae sedis</taxon>
        <taxon>Engelhardtia</taxon>
    </lineage>
</organism>
<keyword evidence="3" id="KW-1185">Reference proteome</keyword>
<dbReference type="Proteomes" id="UP000316921">
    <property type="component" value="Chromosome"/>
</dbReference>
<dbReference type="AlphaFoldDB" id="A0A518BPB3"/>
<gene>
    <name evidence="2" type="ORF">Pla133_38760</name>
</gene>
<feature type="region of interest" description="Disordered" evidence="1">
    <location>
        <begin position="1"/>
        <end position="33"/>
    </location>
</feature>
<evidence type="ECO:0000313" key="3">
    <source>
        <dbReference type="Proteomes" id="UP000316921"/>
    </source>
</evidence>
<reference evidence="2 3" key="1">
    <citation type="submission" date="2019-02" db="EMBL/GenBank/DDBJ databases">
        <title>Deep-cultivation of Planctomycetes and their phenomic and genomic characterization uncovers novel biology.</title>
        <authorList>
            <person name="Wiegand S."/>
            <person name="Jogler M."/>
            <person name="Boedeker C."/>
            <person name="Pinto D."/>
            <person name="Vollmers J."/>
            <person name="Rivas-Marin E."/>
            <person name="Kohn T."/>
            <person name="Peeters S.H."/>
            <person name="Heuer A."/>
            <person name="Rast P."/>
            <person name="Oberbeckmann S."/>
            <person name="Bunk B."/>
            <person name="Jeske O."/>
            <person name="Meyerdierks A."/>
            <person name="Storesund J.E."/>
            <person name="Kallscheuer N."/>
            <person name="Luecker S."/>
            <person name="Lage O.M."/>
            <person name="Pohl T."/>
            <person name="Merkel B.J."/>
            <person name="Hornburger P."/>
            <person name="Mueller R.-W."/>
            <person name="Bruemmer F."/>
            <person name="Labrenz M."/>
            <person name="Spormann A.M."/>
            <person name="Op den Camp H."/>
            <person name="Overmann J."/>
            <person name="Amann R."/>
            <person name="Jetten M.S.M."/>
            <person name="Mascher T."/>
            <person name="Medema M.H."/>
            <person name="Devos D.P."/>
            <person name="Kaster A.-K."/>
            <person name="Ovreas L."/>
            <person name="Rohde M."/>
            <person name="Galperin M.Y."/>
            <person name="Jogler C."/>
        </authorList>
    </citation>
    <scope>NUCLEOTIDE SEQUENCE [LARGE SCALE GENOMIC DNA]</scope>
    <source>
        <strain evidence="2 3">Pla133</strain>
    </source>
</reference>
<name>A0A518BPB3_9BACT</name>
<evidence type="ECO:0000313" key="2">
    <source>
        <dbReference type="EMBL" id="QDU68773.1"/>
    </source>
</evidence>